<evidence type="ECO:0000256" key="10">
    <source>
        <dbReference type="HAMAP-Rule" id="MF_00185"/>
    </source>
</evidence>
<dbReference type="Gene3D" id="1.10.20.140">
    <property type="match status" value="1"/>
</dbReference>
<comment type="caution">
    <text evidence="10">Lacks conserved residue(s) required for the propagation of feature annotation.</text>
</comment>
<evidence type="ECO:0000313" key="15">
    <source>
        <dbReference type="Proteomes" id="UP000760480"/>
    </source>
</evidence>
<keyword evidence="15" id="KW-1185">Reference proteome</keyword>
<dbReference type="SUPFAM" id="SSF52540">
    <property type="entry name" value="P-loop containing nucleoside triphosphate hydrolases"/>
    <property type="match status" value="2"/>
</dbReference>
<dbReference type="InterPro" id="IPR027417">
    <property type="entry name" value="P-loop_NTPase"/>
</dbReference>
<keyword evidence="4 10" id="KW-0808">Transferase</keyword>
<dbReference type="HAMAP" id="MF_00185">
    <property type="entry name" value="IPP_trans"/>
    <property type="match status" value="1"/>
</dbReference>
<sequence length="332" mass="36907">MGGTSLATDCGLVDPRPPVLFLMGPTASGKTALAVALAQRLPFEIISVDSALVYRGMDIGTAKPDADTLRLVPHRLVDILDPAEAYSAGRFRTDALAEIAAIQAADRFPLLVGGTMLYFRALERGLAELPVADPAIRTRLAEELAERGGAALHGRLARCDPAAAARIHPHDAQRIQRALEVYELTGRPLTELCARPCDEMLPFRVVKLILAPMERRVLHDRIRTRFQLMLEQGFIAEVERLRARGDLDLTKPSMRAVGYRQVWEYLDGLLDRVDMIERAVVATRQLAKRQLTWLRADMVAAWLDSGQPRLLEQVVVELRARGFFPKDTQCLC</sequence>
<evidence type="ECO:0000313" key="14">
    <source>
        <dbReference type="EMBL" id="NMQ19236.1"/>
    </source>
</evidence>
<evidence type="ECO:0000256" key="7">
    <source>
        <dbReference type="ARBA" id="ARBA00022840"/>
    </source>
</evidence>
<dbReference type="GO" id="GO:0052381">
    <property type="term" value="F:tRNA dimethylallyltransferase activity"/>
    <property type="evidence" value="ECO:0007669"/>
    <property type="project" value="UniProtKB-EC"/>
</dbReference>
<comment type="catalytic activity">
    <reaction evidence="9 10 11">
        <text>adenosine(37) in tRNA + dimethylallyl diphosphate = N(6)-dimethylallyladenosine(37) in tRNA + diphosphate</text>
        <dbReference type="Rhea" id="RHEA:26482"/>
        <dbReference type="Rhea" id="RHEA-COMP:10162"/>
        <dbReference type="Rhea" id="RHEA-COMP:10375"/>
        <dbReference type="ChEBI" id="CHEBI:33019"/>
        <dbReference type="ChEBI" id="CHEBI:57623"/>
        <dbReference type="ChEBI" id="CHEBI:74411"/>
        <dbReference type="ChEBI" id="CHEBI:74415"/>
        <dbReference type="EC" id="2.5.1.75"/>
    </reaction>
</comment>
<evidence type="ECO:0000256" key="4">
    <source>
        <dbReference type="ARBA" id="ARBA00022679"/>
    </source>
</evidence>
<keyword evidence="6 10" id="KW-0547">Nucleotide-binding</keyword>
<comment type="subunit">
    <text evidence="10">Monomer.</text>
</comment>
<evidence type="ECO:0000256" key="2">
    <source>
        <dbReference type="ARBA" id="ARBA00003213"/>
    </source>
</evidence>
<dbReference type="PANTHER" id="PTHR11088">
    <property type="entry name" value="TRNA DIMETHYLALLYLTRANSFERASE"/>
    <property type="match status" value="1"/>
</dbReference>
<proteinExistence type="inferred from homology"/>
<feature type="region of interest" description="Interaction with substrate tRNA" evidence="10">
    <location>
        <begin position="173"/>
        <end position="177"/>
    </location>
</feature>
<evidence type="ECO:0000256" key="12">
    <source>
        <dbReference type="RuleBase" id="RU003784"/>
    </source>
</evidence>
<feature type="binding site" evidence="10">
    <location>
        <begin position="24"/>
        <end position="31"/>
    </location>
    <ligand>
        <name>ATP</name>
        <dbReference type="ChEBI" id="CHEBI:30616"/>
    </ligand>
</feature>
<comment type="function">
    <text evidence="2 10 12">Catalyzes the transfer of a dimethylallyl group onto the adenine at position 37 in tRNAs that read codons beginning with uridine, leading to the formation of N6-(dimethylallyl)adenosine (i(6)A).</text>
</comment>
<feature type="binding site" evidence="10">
    <location>
        <begin position="26"/>
        <end position="31"/>
    </location>
    <ligand>
        <name>substrate</name>
    </ligand>
</feature>
<dbReference type="InterPro" id="IPR039657">
    <property type="entry name" value="Dimethylallyltransferase"/>
</dbReference>
<comment type="cofactor">
    <cofactor evidence="1 10">
        <name>Mg(2+)</name>
        <dbReference type="ChEBI" id="CHEBI:18420"/>
    </cofactor>
</comment>
<dbReference type="EC" id="2.5.1.75" evidence="10"/>
<feature type="site" description="Interaction with substrate tRNA" evidence="10">
    <location>
        <position position="137"/>
    </location>
</feature>
<evidence type="ECO:0000256" key="11">
    <source>
        <dbReference type="RuleBase" id="RU003783"/>
    </source>
</evidence>
<feature type="region of interest" description="Interaction with substrate tRNA" evidence="10">
    <location>
        <begin position="49"/>
        <end position="52"/>
    </location>
</feature>
<dbReference type="Proteomes" id="UP000760480">
    <property type="component" value="Unassembled WGS sequence"/>
</dbReference>
<protein>
    <recommendedName>
        <fullName evidence="10">tRNA dimethylallyltransferase</fullName>
        <ecNumber evidence="10">2.5.1.75</ecNumber>
    </recommendedName>
    <alternativeName>
        <fullName evidence="10">Dimethylallyl diphosphate:tRNA dimethylallyltransferase</fullName>
        <shortName evidence="10">DMAPP:tRNA dimethylallyltransferase</shortName>
        <shortName evidence="10">DMATase</shortName>
    </alternativeName>
    <alternativeName>
        <fullName evidence="10">Isopentenyl-diphosphate:tRNA isopentenyltransferase</fullName>
        <shortName evidence="10">IPP transferase</shortName>
        <shortName evidence="10">IPPT</shortName>
        <shortName evidence="10">IPTase</shortName>
    </alternativeName>
</protein>
<organism evidence="14 15">
    <name type="scientific">Candidatus Competibacter phosphatis</name>
    <dbReference type="NCBI Taxonomy" id="221280"/>
    <lineage>
        <taxon>Bacteria</taxon>
        <taxon>Pseudomonadati</taxon>
        <taxon>Pseudomonadota</taxon>
        <taxon>Gammaproteobacteria</taxon>
        <taxon>Candidatus Competibacteraceae</taxon>
        <taxon>Candidatus Competibacter</taxon>
    </lineage>
</organism>
<dbReference type="RefSeq" id="WP_169248497.1">
    <property type="nucleotide sequence ID" value="NZ_SPMZ01000023.1"/>
</dbReference>
<dbReference type="InterPro" id="IPR018022">
    <property type="entry name" value="IPT"/>
</dbReference>
<accession>A0ABX1TMQ9</accession>
<evidence type="ECO:0000256" key="13">
    <source>
        <dbReference type="RuleBase" id="RU003785"/>
    </source>
</evidence>
<dbReference type="EMBL" id="SPMZ01000023">
    <property type="protein sequence ID" value="NMQ19236.1"/>
    <property type="molecule type" value="Genomic_DNA"/>
</dbReference>
<comment type="caution">
    <text evidence="14">The sequence shown here is derived from an EMBL/GenBank/DDBJ whole genome shotgun (WGS) entry which is preliminary data.</text>
</comment>
<evidence type="ECO:0000256" key="1">
    <source>
        <dbReference type="ARBA" id="ARBA00001946"/>
    </source>
</evidence>
<dbReference type="PANTHER" id="PTHR11088:SF60">
    <property type="entry name" value="TRNA DIMETHYLALLYLTRANSFERASE"/>
    <property type="match status" value="1"/>
</dbReference>
<evidence type="ECO:0000256" key="8">
    <source>
        <dbReference type="ARBA" id="ARBA00022842"/>
    </source>
</evidence>
<feature type="site" description="Interaction with substrate tRNA" evidence="10">
    <location>
        <position position="115"/>
    </location>
</feature>
<evidence type="ECO:0000256" key="5">
    <source>
        <dbReference type="ARBA" id="ARBA00022694"/>
    </source>
</evidence>
<dbReference type="NCBIfam" id="TIGR00174">
    <property type="entry name" value="miaA"/>
    <property type="match status" value="1"/>
</dbReference>
<name>A0ABX1TMQ9_9GAMM</name>
<keyword evidence="7 10" id="KW-0067">ATP-binding</keyword>
<keyword evidence="5 10" id="KW-0819">tRNA processing</keyword>
<gene>
    <name evidence="10 14" type="primary">miaA</name>
    <name evidence="14" type="ORF">E4P82_08550</name>
</gene>
<dbReference type="Gene3D" id="3.40.50.300">
    <property type="entry name" value="P-loop containing nucleotide triphosphate hydrolases"/>
    <property type="match status" value="1"/>
</dbReference>
<keyword evidence="8 10" id="KW-0460">Magnesium</keyword>
<dbReference type="Pfam" id="PF01715">
    <property type="entry name" value="IPPT"/>
    <property type="match status" value="1"/>
</dbReference>
<evidence type="ECO:0000256" key="9">
    <source>
        <dbReference type="ARBA" id="ARBA00049563"/>
    </source>
</evidence>
<evidence type="ECO:0000256" key="6">
    <source>
        <dbReference type="ARBA" id="ARBA00022741"/>
    </source>
</evidence>
<reference evidence="14 15" key="1">
    <citation type="submission" date="2019-03" db="EMBL/GenBank/DDBJ databases">
        <title>Metabolic reconstructions from genomes of highly enriched 'Candidatus Accumulibacter' and 'Candidatus Competibacter' bioreactor populations.</title>
        <authorList>
            <person name="Annavajhala M.K."/>
            <person name="Welles L."/>
            <person name="Abbas B."/>
            <person name="Sorokin D."/>
            <person name="Park H."/>
            <person name="Van Loosdrecht M."/>
            <person name="Chandran K."/>
        </authorList>
    </citation>
    <scope>NUCLEOTIDE SEQUENCE [LARGE SCALE GENOMIC DNA]</scope>
    <source>
        <strain evidence="14 15">SBR_G</strain>
    </source>
</reference>
<evidence type="ECO:0000256" key="3">
    <source>
        <dbReference type="ARBA" id="ARBA00005842"/>
    </source>
</evidence>
<comment type="similarity">
    <text evidence="3 10 13">Belongs to the IPP transferase family.</text>
</comment>